<dbReference type="AlphaFoldDB" id="A0AA46L107"/>
<accession>A0AA46L107</accession>
<keyword evidence="1" id="KW-1133">Transmembrane helix</keyword>
<dbReference type="Proteomes" id="UP000321504">
    <property type="component" value="Unassembled WGS sequence"/>
</dbReference>
<evidence type="ECO:0000313" key="2">
    <source>
        <dbReference type="EMBL" id="TXN13626.1"/>
    </source>
</evidence>
<evidence type="ECO:0000313" key="3">
    <source>
        <dbReference type="Proteomes" id="UP000321504"/>
    </source>
</evidence>
<sequence>MFGFAKNVLRFLLWLDFPFQKPIYLLKVSFVALSFQMSFLVLLARFLRRCLFQVVSVTGALKLRLI</sequence>
<proteinExistence type="predicted"/>
<evidence type="ECO:0000256" key="1">
    <source>
        <dbReference type="SAM" id="Phobius"/>
    </source>
</evidence>
<feature type="transmembrane region" description="Helical" evidence="1">
    <location>
        <begin position="23"/>
        <end position="43"/>
    </location>
</feature>
<reference evidence="2 3" key="1">
    <citation type="submission" date="2019-08" db="EMBL/GenBank/DDBJ databases">
        <title>Emerging of two pre-pandemic pathogenic O4:KUT lineages of Vibrio parahaemolyticus in coastal eastern China.</title>
        <authorList>
            <person name="Yu H."/>
        </authorList>
    </citation>
    <scope>NUCLEOTIDE SEQUENCE [LARGE SCALE GENOMIC DNA]</scope>
    <source>
        <strain evidence="2 3">HZ17-383</strain>
    </source>
</reference>
<comment type="caution">
    <text evidence="2">The sequence shown here is derived from an EMBL/GenBank/DDBJ whole genome shotgun (WGS) entry which is preliminary data.</text>
</comment>
<protein>
    <submittedName>
        <fullName evidence="2">Uncharacterized protein</fullName>
    </submittedName>
</protein>
<keyword evidence="1" id="KW-0472">Membrane</keyword>
<gene>
    <name evidence="2" type="ORF">FVP01_23375</name>
</gene>
<keyword evidence="1" id="KW-0812">Transmembrane</keyword>
<name>A0AA46L107_VIBPH</name>
<organism evidence="2 3">
    <name type="scientific">Vibrio parahaemolyticus</name>
    <dbReference type="NCBI Taxonomy" id="670"/>
    <lineage>
        <taxon>Bacteria</taxon>
        <taxon>Pseudomonadati</taxon>
        <taxon>Pseudomonadota</taxon>
        <taxon>Gammaproteobacteria</taxon>
        <taxon>Vibrionales</taxon>
        <taxon>Vibrionaceae</taxon>
        <taxon>Vibrio</taxon>
    </lineage>
</organism>
<dbReference type="EMBL" id="VRMQ01000011">
    <property type="protein sequence ID" value="TXN13626.1"/>
    <property type="molecule type" value="Genomic_DNA"/>
</dbReference>